<dbReference type="Proteomes" id="UP001560267">
    <property type="component" value="Unassembled WGS sequence"/>
</dbReference>
<dbReference type="Gene3D" id="3.90.1510.10">
    <property type="entry name" value="Glycerate kinase, domain 2"/>
    <property type="match status" value="2"/>
</dbReference>
<proteinExistence type="inferred from homology"/>
<dbReference type="GO" id="GO:0016301">
    <property type="term" value="F:kinase activity"/>
    <property type="evidence" value="ECO:0007669"/>
    <property type="project" value="UniProtKB-KW"/>
</dbReference>
<dbReference type="InterPro" id="IPR018197">
    <property type="entry name" value="Glycerate_kinase_RE-like"/>
</dbReference>
<evidence type="ECO:0000313" key="6">
    <source>
        <dbReference type="Proteomes" id="UP001560267"/>
    </source>
</evidence>
<protein>
    <submittedName>
        <fullName evidence="5">Glycerate kinase</fullName>
    </submittedName>
</protein>
<keyword evidence="2 4" id="KW-0808">Transferase</keyword>
<dbReference type="EMBL" id="JBFSHR010000020">
    <property type="protein sequence ID" value="MEX6429584.1"/>
    <property type="molecule type" value="Genomic_DNA"/>
</dbReference>
<dbReference type="PANTHER" id="PTHR21599:SF0">
    <property type="entry name" value="GLYCERATE KINASE"/>
    <property type="match status" value="1"/>
</dbReference>
<dbReference type="Pfam" id="PF02595">
    <property type="entry name" value="Gly_kinase"/>
    <property type="match status" value="2"/>
</dbReference>
<dbReference type="Gene3D" id="3.40.50.10350">
    <property type="entry name" value="Glycerate kinase, domain 1"/>
    <property type="match status" value="2"/>
</dbReference>
<dbReference type="InterPro" id="IPR004381">
    <property type="entry name" value="Glycerate_kinase"/>
</dbReference>
<gene>
    <name evidence="5" type="ORF">AB6A68_06990</name>
</gene>
<dbReference type="PANTHER" id="PTHR21599">
    <property type="entry name" value="GLYCERATE KINASE"/>
    <property type="match status" value="1"/>
</dbReference>
<evidence type="ECO:0000256" key="1">
    <source>
        <dbReference type="ARBA" id="ARBA00006284"/>
    </source>
</evidence>
<dbReference type="SUPFAM" id="SSF110738">
    <property type="entry name" value="Glycerate kinase I"/>
    <property type="match status" value="1"/>
</dbReference>
<organism evidence="5 6">
    <name type="scientific">Ferrimicrobium acidiphilum</name>
    <dbReference type="NCBI Taxonomy" id="121039"/>
    <lineage>
        <taxon>Bacteria</taxon>
        <taxon>Bacillati</taxon>
        <taxon>Actinomycetota</taxon>
        <taxon>Acidimicrobiia</taxon>
        <taxon>Acidimicrobiales</taxon>
        <taxon>Acidimicrobiaceae</taxon>
        <taxon>Ferrimicrobium</taxon>
    </lineage>
</organism>
<dbReference type="PIRSF" id="PIRSF006078">
    <property type="entry name" value="GlxK"/>
    <property type="match status" value="1"/>
</dbReference>
<accession>A0ABV3Y544</accession>
<dbReference type="RefSeq" id="WP_369084454.1">
    <property type="nucleotide sequence ID" value="NZ_JBFSHR010000020.1"/>
</dbReference>
<dbReference type="InterPro" id="IPR018193">
    <property type="entry name" value="Glyc_kinase_flavodox-like_fold"/>
</dbReference>
<evidence type="ECO:0000256" key="4">
    <source>
        <dbReference type="PIRNR" id="PIRNR006078"/>
    </source>
</evidence>
<keyword evidence="6" id="KW-1185">Reference proteome</keyword>
<name>A0ABV3Y544_9ACTN</name>
<evidence type="ECO:0000256" key="3">
    <source>
        <dbReference type="ARBA" id="ARBA00022777"/>
    </source>
</evidence>
<dbReference type="InterPro" id="IPR036129">
    <property type="entry name" value="Glycerate_kinase_sf"/>
</dbReference>
<comment type="similarity">
    <text evidence="1 4">Belongs to the glycerate kinase type-1 family.</text>
</comment>
<evidence type="ECO:0000313" key="5">
    <source>
        <dbReference type="EMBL" id="MEX6429584.1"/>
    </source>
</evidence>
<sequence length="330" mass="34329">MRVLAAFDSFKGTVSAPAIGRQLTKVLIAHEVVACPLSDGGEGFVDVLAEQWEEVEAVDALGRPCSAKLGIRDDIVIIEAAQVIGLAMIGGAAGNDPVRADSSGVTTLLESAVRMRPRAVLVGCGGSATTDGGIGLVRSAEQRGLVPCPVPLRAALDVRTVFTQAARVFGPQKGASELEVHLLSVRLEALRRWYQRRYGVDVDRHPGTGAAGGLGGALLVIGGALTSGFGEVAERVGLDERIRAADVVVTGEGCLDATSLVGKVVGGVLERAEHFDKLVIVVVGSASDATARHVRERGHKVLVLAEHFGYERSLGTPLDLIAELVVSVLG</sequence>
<comment type="caution">
    <text evidence="5">The sequence shown here is derived from an EMBL/GenBank/DDBJ whole genome shotgun (WGS) entry which is preliminary data.</text>
</comment>
<evidence type="ECO:0000256" key="2">
    <source>
        <dbReference type="ARBA" id="ARBA00022679"/>
    </source>
</evidence>
<keyword evidence="3 4" id="KW-0418">Kinase</keyword>
<reference evidence="5 6" key="1">
    <citation type="submission" date="2024-07" db="EMBL/GenBank/DDBJ databases">
        <title>Draft Genome Sequence of Ferrimicrobium acidiphilum Strain YE2023, Isolated from a Pulp of Bioleach Reactor.</title>
        <authorList>
            <person name="Elkina Y.A."/>
            <person name="Bulaeva A.G."/>
            <person name="Beletsky A.V."/>
            <person name="Mardanov A.V."/>
        </authorList>
    </citation>
    <scope>NUCLEOTIDE SEQUENCE [LARGE SCALE GENOMIC DNA]</scope>
    <source>
        <strain evidence="5 6">YE2023</strain>
    </source>
</reference>